<evidence type="ECO:0008006" key="4">
    <source>
        <dbReference type="Google" id="ProtNLM"/>
    </source>
</evidence>
<dbReference type="GO" id="GO:0007059">
    <property type="term" value="P:chromosome segregation"/>
    <property type="evidence" value="ECO:0007669"/>
    <property type="project" value="TreeGrafter"/>
</dbReference>
<dbReference type="PANTHER" id="PTHR28064:SF1">
    <property type="entry name" value="INNER KINETOCHORE SUBUNIT NKP2"/>
    <property type="match status" value="1"/>
</dbReference>
<dbReference type="AlphaFoldDB" id="A0A6A5XUN3"/>
<dbReference type="OrthoDB" id="2311687at2759"/>
<keyword evidence="3" id="KW-1185">Reference proteome</keyword>
<dbReference type="GeneID" id="54280834"/>
<dbReference type="GO" id="GO:0031511">
    <property type="term" value="C:Mis6-Sim4 complex"/>
    <property type="evidence" value="ECO:0007669"/>
    <property type="project" value="TreeGrafter"/>
</dbReference>
<dbReference type="RefSeq" id="XP_033385357.1">
    <property type="nucleotide sequence ID" value="XM_033523437.1"/>
</dbReference>
<dbReference type="Pfam" id="PF09447">
    <property type="entry name" value="Cnl2_NKP2"/>
    <property type="match status" value="1"/>
</dbReference>
<evidence type="ECO:0000313" key="2">
    <source>
        <dbReference type="EMBL" id="KAF2017018.1"/>
    </source>
</evidence>
<gene>
    <name evidence="2" type="ORF">BU24DRAFT_345128</name>
</gene>
<dbReference type="PANTHER" id="PTHR28064">
    <property type="entry name" value="INNER KINETOCHORE SUBUNIT NKP2"/>
    <property type="match status" value="1"/>
</dbReference>
<feature type="coiled-coil region" evidence="1">
    <location>
        <begin position="127"/>
        <end position="154"/>
    </location>
</feature>
<proteinExistence type="predicted"/>
<dbReference type="Proteomes" id="UP000799778">
    <property type="component" value="Unassembled WGS sequence"/>
</dbReference>
<accession>A0A6A5XUN3</accession>
<evidence type="ECO:0000256" key="1">
    <source>
        <dbReference type="SAM" id="Coils"/>
    </source>
</evidence>
<evidence type="ECO:0000313" key="3">
    <source>
        <dbReference type="Proteomes" id="UP000799778"/>
    </source>
</evidence>
<sequence length="192" mass="21533">MPPNETSILSDFLLSSASIREVLSLKEFTEIFPKSYRTNPAIKELYEELHRTRQQDIEAVRQNVSTEVKRSKRLRQEMVEQRRQDDRAAVAGLDPVALDVEMELSGTPGRKEAHTLQTIHPGIEEACEDIELQIAEMEGDIQKALSEVQEAVGELSDLRYGRFSQTATGEDISDEVLAALKRLEASCTDTTG</sequence>
<reference evidence="2" key="1">
    <citation type="journal article" date="2020" name="Stud. Mycol.">
        <title>101 Dothideomycetes genomes: a test case for predicting lifestyles and emergence of pathogens.</title>
        <authorList>
            <person name="Haridas S."/>
            <person name="Albert R."/>
            <person name="Binder M."/>
            <person name="Bloem J."/>
            <person name="Labutti K."/>
            <person name="Salamov A."/>
            <person name="Andreopoulos B."/>
            <person name="Baker S."/>
            <person name="Barry K."/>
            <person name="Bills G."/>
            <person name="Bluhm B."/>
            <person name="Cannon C."/>
            <person name="Castanera R."/>
            <person name="Culley D."/>
            <person name="Daum C."/>
            <person name="Ezra D."/>
            <person name="Gonzalez J."/>
            <person name="Henrissat B."/>
            <person name="Kuo A."/>
            <person name="Liang C."/>
            <person name="Lipzen A."/>
            <person name="Lutzoni F."/>
            <person name="Magnuson J."/>
            <person name="Mondo S."/>
            <person name="Nolan M."/>
            <person name="Ohm R."/>
            <person name="Pangilinan J."/>
            <person name="Park H.-J."/>
            <person name="Ramirez L."/>
            <person name="Alfaro M."/>
            <person name="Sun H."/>
            <person name="Tritt A."/>
            <person name="Yoshinaga Y."/>
            <person name="Zwiers L.-H."/>
            <person name="Turgeon B."/>
            <person name="Goodwin S."/>
            <person name="Spatafora J."/>
            <person name="Crous P."/>
            <person name="Grigoriev I."/>
        </authorList>
    </citation>
    <scope>NUCLEOTIDE SEQUENCE</scope>
    <source>
        <strain evidence="2">CBS 175.79</strain>
    </source>
</reference>
<name>A0A6A5XUN3_9PLEO</name>
<dbReference type="InterPro" id="IPR018565">
    <property type="entry name" value="Nkp2/Cnl2"/>
</dbReference>
<organism evidence="2 3">
    <name type="scientific">Aaosphaeria arxii CBS 175.79</name>
    <dbReference type="NCBI Taxonomy" id="1450172"/>
    <lineage>
        <taxon>Eukaryota</taxon>
        <taxon>Fungi</taxon>
        <taxon>Dikarya</taxon>
        <taxon>Ascomycota</taxon>
        <taxon>Pezizomycotina</taxon>
        <taxon>Dothideomycetes</taxon>
        <taxon>Pleosporomycetidae</taxon>
        <taxon>Pleosporales</taxon>
        <taxon>Pleosporales incertae sedis</taxon>
        <taxon>Aaosphaeria</taxon>
    </lineage>
</organism>
<protein>
    <recommendedName>
        <fullName evidence="4">Cnl2/NKP2 family protein</fullName>
    </recommendedName>
</protein>
<keyword evidence="1" id="KW-0175">Coiled coil</keyword>
<dbReference type="EMBL" id="ML978068">
    <property type="protein sequence ID" value="KAF2017018.1"/>
    <property type="molecule type" value="Genomic_DNA"/>
</dbReference>